<accession>A0A0D7ABW1</accession>
<dbReference type="OrthoDB" id="120976at2759"/>
<dbReference type="GO" id="GO:0048471">
    <property type="term" value="C:perinuclear region of cytoplasm"/>
    <property type="evidence" value="ECO:0007669"/>
    <property type="project" value="TreeGrafter"/>
</dbReference>
<dbReference type="Gene3D" id="3.80.10.10">
    <property type="entry name" value="Ribonuclease Inhibitor"/>
    <property type="match status" value="1"/>
</dbReference>
<dbReference type="AlphaFoldDB" id="A0A0D7ABW1"/>
<dbReference type="GO" id="GO:0005096">
    <property type="term" value="F:GTPase activator activity"/>
    <property type="evidence" value="ECO:0007669"/>
    <property type="project" value="UniProtKB-KW"/>
</dbReference>
<dbReference type="PANTHER" id="PTHR24113">
    <property type="entry name" value="RAN GTPASE-ACTIVATING PROTEIN 1"/>
    <property type="match status" value="1"/>
</dbReference>
<dbReference type="InterPro" id="IPR032675">
    <property type="entry name" value="LRR_dom_sf"/>
</dbReference>
<dbReference type="Proteomes" id="UP000054144">
    <property type="component" value="Unassembled WGS sequence"/>
</dbReference>
<keyword evidence="6" id="KW-1185">Reference proteome</keyword>
<keyword evidence="3" id="KW-0677">Repeat</keyword>
<dbReference type="GO" id="GO:0005829">
    <property type="term" value="C:cytosol"/>
    <property type="evidence" value="ECO:0007669"/>
    <property type="project" value="TreeGrafter"/>
</dbReference>
<dbReference type="PANTHER" id="PTHR24113:SF12">
    <property type="entry name" value="RAN GTPASE-ACTIVATING PROTEIN 1"/>
    <property type="match status" value="1"/>
</dbReference>
<dbReference type="SUPFAM" id="SSF52047">
    <property type="entry name" value="RNI-like"/>
    <property type="match status" value="1"/>
</dbReference>
<evidence type="ECO:0000256" key="1">
    <source>
        <dbReference type="ARBA" id="ARBA00022468"/>
    </source>
</evidence>
<sequence>MNNSTHVVTLFPQEPMHQQLRVNKQRRKHAVSHSLNDIDRSDAGLTSIEGAQSVIQEISKRHKFTGLILGHNKLGDAGCTALFDYLSSPDGQKHPIRQVSLNSNSVGNDGLYAIASYLEGNRHTQELFLQNGDGLGTILARAVNRSHLQILSLTMNPGLGDPFLSAFLADLDSPFLRELHLSAMNLSSACLPAISTFISSDRCHLQTLKCNGNYLGLRVVRSIVQTVERHNFSLLTVEMHSNQLAGSATDAEDGQGTWTDAERLLRSVLLRNDFLQRQVQHDALRLLYYSRSLLCASKRTRSSSASDTPCDACSSSSSSSAPTSPPPLPLEILQHILSYFAPTLSTAQRLRVFRFATDPSTLPPLRDCVQCVPDPMSYGTALPRKNVWVLSDSGNVNGRGCTSGKCMGGANSIVCHRERERVSWLARVGCERYECKQL</sequence>
<reference evidence="5 6" key="1">
    <citation type="journal article" date="2015" name="Fungal Genet. Biol.">
        <title>Evolution of novel wood decay mechanisms in Agaricales revealed by the genome sequences of Fistulina hepatica and Cylindrobasidium torrendii.</title>
        <authorList>
            <person name="Floudas D."/>
            <person name="Held B.W."/>
            <person name="Riley R."/>
            <person name="Nagy L.G."/>
            <person name="Koehler G."/>
            <person name="Ransdell A.S."/>
            <person name="Younus H."/>
            <person name="Chow J."/>
            <person name="Chiniquy J."/>
            <person name="Lipzen A."/>
            <person name="Tritt A."/>
            <person name="Sun H."/>
            <person name="Haridas S."/>
            <person name="LaButti K."/>
            <person name="Ohm R.A."/>
            <person name="Kues U."/>
            <person name="Blanchette R.A."/>
            <person name="Grigoriev I.V."/>
            <person name="Minto R.E."/>
            <person name="Hibbett D.S."/>
        </authorList>
    </citation>
    <scope>NUCLEOTIDE SEQUENCE [LARGE SCALE GENOMIC DNA]</scope>
    <source>
        <strain evidence="5 6">ATCC 64428</strain>
    </source>
</reference>
<evidence type="ECO:0000313" key="5">
    <source>
        <dbReference type="EMBL" id="KIY47899.1"/>
    </source>
</evidence>
<evidence type="ECO:0000256" key="4">
    <source>
        <dbReference type="SAM" id="MobiDB-lite"/>
    </source>
</evidence>
<dbReference type="InterPro" id="IPR027038">
    <property type="entry name" value="RanGap"/>
</dbReference>
<evidence type="ECO:0000313" key="6">
    <source>
        <dbReference type="Proteomes" id="UP000054144"/>
    </source>
</evidence>
<dbReference type="GO" id="GO:0006913">
    <property type="term" value="P:nucleocytoplasmic transport"/>
    <property type="evidence" value="ECO:0007669"/>
    <property type="project" value="TreeGrafter"/>
</dbReference>
<dbReference type="GO" id="GO:0005634">
    <property type="term" value="C:nucleus"/>
    <property type="evidence" value="ECO:0007669"/>
    <property type="project" value="TreeGrafter"/>
</dbReference>
<gene>
    <name evidence="5" type="ORF">FISHEDRAFT_65932</name>
</gene>
<name>A0A0D7ABW1_9AGAR</name>
<evidence type="ECO:0008006" key="7">
    <source>
        <dbReference type="Google" id="ProtNLM"/>
    </source>
</evidence>
<evidence type="ECO:0000256" key="2">
    <source>
        <dbReference type="ARBA" id="ARBA00022614"/>
    </source>
</evidence>
<proteinExistence type="predicted"/>
<protein>
    <recommendedName>
        <fullName evidence="7">RNI-like protein</fullName>
    </recommendedName>
</protein>
<organism evidence="5 6">
    <name type="scientific">Fistulina hepatica ATCC 64428</name>
    <dbReference type="NCBI Taxonomy" id="1128425"/>
    <lineage>
        <taxon>Eukaryota</taxon>
        <taxon>Fungi</taxon>
        <taxon>Dikarya</taxon>
        <taxon>Basidiomycota</taxon>
        <taxon>Agaricomycotina</taxon>
        <taxon>Agaricomycetes</taxon>
        <taxon>Agaricomycetidae</taxon>
        <taxon>Agaricales</taxon>
        <taxon>Fistulinaceae</taxon>
        <taxon>Fistulina</taxon>
    </lineage>
</organism>
<evidence type="ECO:0000256" key="3">
    <source>
        <dbReference type="ARBA" id="ARBA00022737"/>
    </source>
</evidence>
<dbReference type="InterPro" id="IPR001611">
    <property type="entry name" value="Leu-rich_rpt"/>
</dbReference>
<keyword evidence="1" id="KW-0343">GTPase activation</keyword>
<keyword evidence="2" id="KW-0433">Leucine-rich repeat</keyword>
<dbReference type="GO" id="GO:0031267">
    <property type="term" value="F:small GTPase binding"/>
    <property type="evidence" value="ECO:0007669"/>
    <property type="project" value="TreeGrafter"/>
</dbReference>
<dbReference type="EMBL" id="KN881914">
    <property type="protein sequence ID" value="KIY47899.1"/>
    <property type="molecule type" value="Genomic_DNA"/>
</dbReference>
<feature type="region of interest" description="Disordered" evidence="4">
    <location>
        <begin position="301"/>
        <end position="325"/>
    </location>
</feature>
<feature type="compositionally biased region" description="Low complexity" evidence="4">
    <location>
        <begin position="302"/>
        <end position="322"/>
    </location>
</feature>
<dbReference type="Pfam" id="PF13516">
    <property type="entry name" value="LRR_6"/>
    <property type="match status" value="2"/>
</dbReference>